<organism evidence="1 2">
    <name type="scientific">Pontibacillus halophilus JSM 076056 = DSM 19796</name>
    <dbReference type="NCBI Taxonomy" id="1385510"/>
    <lineage>
        <taxon>Bacteria</taxon>
        <taxon>Bacillati</taxon>
        <taxon>Bacillota</taxon>
        <taxon>Bacilli</taxon>
        <taxon>Bacillales</taxon>
        <taxon>Bacillaceae</taxon>
        <taxon>Pontibacillus</taxon>
    </lineage>
</organism>
<accession>A0A0A5GSD3</accession>
<protein>
    <submittedName>
        <fullName evidence="1">Uncharacterized protein</fullName>
    </submittedName>
</protein>
<reference evidence="1 2" key="1">
    <citation type="submission" date="2013-08" db="EMBL/GenBank/DDBJ databases">
        <authorList>
            <person name="Huang J."/>
            <person name="Wang G."/>
        </authorList>
    </citation>
    <scope>NUCLEOTIDE SEQUENCE [LARGE SCALE GENOMIC DNA]</scope>
    <source>
        <strain evidence="1 2">JSM 076056</strain>
    </source>
</reference>
<evidence type="ECO:0000313" key="2">
    <source>
        <dbReference type="Proteomes" id="UP000030528"/>
    </source>
</evidence>
<dbReference type="EMBL" id="AVPE01000001">
    <property type="protein sequence ID" value="KGX94040.1"/>
    <property type="molecule type" value="Genomic_DNA"/>
</dbReference>
<evidence type="ECO:0000313" key="1">
    <source>
        <dbReference type="EMBL" id="KGX94040.1"/>
    </source>
</evidence>
<proteinExistence type="predicted"/>
<dbReference type="STRING" id="1385510.GCA_000425205_00461"/>
<comment type="caution">
    <text evidence="1">The sequence shown here is derived from an EMBL/GenBank/DDBJ whole genome shotgun (WGS) entry which is preliminary data.</text>
</comment>
<sequence length="58" mass="6592">MFLHTVSILEEGAFHSRGVPLLYSGVSFLEQFEISWVVLPSILHMFSSVVFHKKEKGV</sequence>
<gene>
    <name evidence="1" type="ORF">N781_00095</name>
</gene>
<name>A0A0A5GSD3_9BACI</name>
<keyword evidence="2" id="KW-1185">Reference proteome</keyword>
<dbReference type="AlphaFoldDB" id="A0A0A5GSD3"/>
<dbReference type="Proteomes" id="UP000030528">
    <property type="component" value="Unassembled WGS sequence"/>
</dbReference>